<feature type="region of interest" description="Disordered" evidence="4">
    <location>
        <begin position="1204"/>
        <end position="1246"/>
    </location>
</feature>
<feature type="transmembrane region" description="Helical" evidence="5">
    <location>
        <begin position="603"/>
        <end position="630"/>
    </location>
</feature>
<name>A0ABQ9ET85_TEGGR</name>
<comment type="caution">
    <text evidence="6">The sequence shown here is derived from an EMBL/GenBank/DDBJ whole genome shotgun (WGS) entry which is preliminary data.</text>
</comment>
<evidence type="ECO:0000313" key="7">
    <source>
        <dbReference type="Proteomes" id="UP001217089"/>
    </source>
</evidence>
<evidence type="ECO:0000256" key="2">
    <source>
        <dbReference type="ARBA" id="ARBA00022803"/>
    </source>
</evidence>
<accession>A0ABQ9ET85</accession>
<reference evidence="6 7" key="1">
    <citation type="submission" date="2022-12" db="EMBL/GenBank/DDBJ databases">
        <title>Chromosome-level genome of Tegillarca granosa.</title>
        <authorList>
            <person name="Kim J."/>
        </authorList>
    </citation>
    <scope>NUCLEOTIDE SEQUENCE [LARGE SCALE GENOMIC DNA]</scope>
    <source>
        <strain evidence="6">Teg-2019</strain>
        <tissue evidence="6">Adductor muscle</tissue>
    </source>
</reference>
<keyword evidence="5" id="KW-1133">Transmembrane helix</keyword>
<proteinExistence type="predicted"/>
<feature type="compositionally biased region" description="Polar residues" evidence="4">
    <location>
        <begin position="1210"/>
        <end position="1227"/>
    </location>
</feature>
<feature type="transmembrane region" description="Helical" evidence="5">
    <location>
        <begin position="642"/>
        <end position="662"/>
    </location>
</feature>
<dbReference type="InterPro" id="IPR019734">
    <property type="entry name" value="TPR_rpt"/>
</dbReference>
<feature type="region of interest" description="Disordered" evidence="4">
    <location>
        <begin position="399"/>
        <end position="429"/>
    </location>
</feature>
<dbReference type="SMART" id="SM00028">
    <property type="entry name" value="TPR"/>
    <property type="match status" value="7"/>
</dbReference>
<dbReference type="SUPFAM" id="SSF48452">
    <property type="entry name" value="TPR-like"/>
    <property type="match status" value="2"/>
</dbReference>
<dbReference type="Proteomes" id="UP001217089">
    <property type="component" value="Unassembled WGS sequence"/>
</dbReference>
<feature type="transmembrane region" description="Helical" evidence="5">
    <location>
        <begin position="546"/>
        <end position="566"/>
    </location>
</feature>
<feature type="compositionally biased region" description="Basic and acidic residues" evidence="4">
    <location>
        <begin position="407"/>
        <end position="421"/>
    </location>
</feature>
<gene>
    <name evidence="6" type="ORF">KUTeg_013282</name>
</gene>
<evidence type="ECO:0000256" key="3">
    <source>
        <dbReference type="PROSITE-ProRule" id="PRU00339"/>
    </source>
</evidence>
<evidence type="ECO:0000313" key="6">
    <source>
        <dbReference type="EMBL" id="KAJ8308408.1"/>
    </source>
</evidence>
<dbReference type="PANTHER" id="PTHR44314:SF1">
    <property type="entry name" value="CILIA- AND FLAGELLA-ASSOCIATED PROTEIN 70"/>
    <property type="match status" value="1"/>
</dbReference>
<dbReference type="EMBL" id="JARBDR010000657">
    <property type="protein sequence ID" value="KAJ8308408.1"/>
    <property type="molecule type" value="Genomic_DNA"/>
</dbReference>
<feature type="transmembrane region" description="Helical" evidence="5">
    <location>
        <begin position="492"/>
        <end position="515"/>
    </location>
</feature>
<dbReference type="PANTHER" id="PTHR44314">
    <property type="entry name" value="CILIA- AND FLAGELLA-ASSOCIATED PROTEIN 70"/>
    <property type="match status" value="1"/>
</dbReference>
<feature type="repeat" description="TPR" evidence="3">
    <location>
        <begin position="1342"/>
        <end position="1375"/>
    </location>
</feature>
<keyword evidence="2 3" id="KW-0802">TPR repeat</keyword>
<keyword evidence="5" id="KW-0472">Membrane</keyword>
<dbReference type="PROSITE" id="PS50005">
    <property type="entry name" value="TPR"/>
    <property type="match status" value="1"/>
</dbReference>
<keyword evidence="5" id="KW-0812">Transmembrane</keyword>
<dbReference type="Gene3D" id="1.25.40.10">
    <property type="entry name" value="Tetratricopeptide repeat domain"/>
    <property type="match status" value="2"/>
</dbReference>
<feature type="transmembrane region" description="Helical" evidence="5">
    <location>
        <begin position="522"/>
        <end position="540"/>
    </location>
</feature>
<evidence type="ECO:0008006" key="8">
    <source>
        <dbReference type="Google" id="ProtNLM"/>
    </source>
</evidence>
<feature type="region of interest" description="Disordered" evidence="4">
    <location>
        <begin position="1094"/>
        <end position="1151"/>
    </location>
</feature>
<evidence type="ECO:0000256" key="4">
    <source>
        <dbReference type="SAM" id="MobiDB-lite"/>
    </source>
</evidence>
<feature type="transmembrane region" description="Helical" evidence="5">
    <location>
        <begin position="674"/>
        <end position="694"/>
    </location>
</feature>
<feature type="transmembrane region" description="Helical" evidence="5">
    <location>
        <begin position="578"/>
        <end position="597"/>
    </location>
</feature>
<protein>
    <recommendedName>
        <fullName evidence="8">Cilia- and flagella-associated protein 70</fullName>
    </recommendedName>
</protein>
<keyword evidence="7" id="KW-1185">Reference proteome</keyword>
<dbReference type="InterPro" id="IPR052628">
    <property type="entry name" value="CFAP70"/>
</dbReference>
<organism evidence="6 7">
    <name type="scientific">Tegillarca granosa</name>
    <name type="common">Malaysian cockle</name>
    <name type="synonym">Anadara granosa</name>
    <dbReference type="NCBI Taxonomy" id="220873"/>
    <lineage>
        <taxon>Eukaryota</taxon>
        <taxon>Metazoa</taxon>
        <taxon>Spiralia</taxon>
        <taxon>Lophotrochozoa</taxon>
        <taxon>Mollusca</taxon>
        <taxon>Bivalvia</taxon>
        <taxon>Autobranchia</taxon>
        <taxon>Pteriomorphia</taxon>
        <taxon>Arcoida</taxon>
        <taxon>Arcoidea</taxon>
        <taxon>Arcidae</taxon>
        <taxon>Tegillarca</taxon>
    </lineage>
</organism>
<evidence type="ECO:0000256" key="1">
    <source>
        <dbReference type="ARBA" id="ARBA00022737"/>
    </source>
</evidence>
<dbReference type="Pfam" id="PF13181">
    <property type="entry name" value="TPR_8"/>
    <property type="match status" value="2"/>
</dbReference>
<dbReference type="InterPro" id="IPR011990">
    <property type="entry name" value="TPR-like_helical_dom_sf"/>
</dbReference>
<keyword evidence="1" id="KW-0677">Repeat</keyword>
<evidence type="ECO:0000256" key="5">
    <source>
        <dbReference type="SAM" id="Phobius"/>
    </source>
</evidence>
<sequence length="1503" mass="167061">MQFIIVLQRHLKKGTKGDNVQCQVKVEFGDKTLGESPKVECTPDAPAEINYNATLNCTYEDPLALDEIAHKPVVYIDNLIIRFVVTVTEVLPKEKKQKEEKTAHLGQCTVDLLPLVKGEVRQKYTLLINPLPGSPLEQILPESPKPELDVCISVNEPLLSGPEMNDTNLMTVTMESMYSPPEAWSKEVPVIFASGAFKPGIDKETPNRQKKWAVPGSAQGNSVFIPDSYIANDAMEDEDGEFRAKEDREHRSISETEKVRVTWNTERRCYMEGSAVKSFQDKIAKCRYWPIEVMRLPQPAANKGKKGSGGTTYVWKQFAILQFINSSKHQVLDDEGAISFHGVAFVNLAPLLYPGVKRIRGAYKVHGYTDHALHEKTKRKTGLGEEAGRMAFNILNRNSASPFPKKVGKEKDEKKEKEVKKGHARASSIVAHHHDTHEKSMKLLHNFPFTSSILSLIRSQSIVQSQQSQHPPPPPPEIAVYRKTDRSVSFLLLWPVSFLLLGSVSFLLLGSVSFLPLGPVSFLLLGSVSFLLLGSVFFLLVGPVSFLLLGSVSFLLLGSLSFLLVGPVSFLLPGPVSFLLPGPVSFLLLGSVSFRLVGPASFLLLGSVSFLLLGSVSFLLLGPVSFLLIGPVSFLLPGPVSFLHLGSVSFLLLGSVSFLLLGPVSFLPLGPVSFLLPGPVSFLLLGSVSFLLTSKLSLMMLCPVKSFKITFIIIRTYIICFTHNMFYNCCKSGSRRSSVMSVVSVIEKMEAEEIIVSQIKSDAGSEVDGQAPVNVEGQQYVDAKSYIMIEISLAKPLVPKRPPEELARRVAEYIPPRPLFPKRTDGAIRAVEDYHSQVASVANLILDEFRRQKLIYELNSSGKYFAFKEQLKHAVVKIVREKYLKTTTFEDRQELQTFLSELYVYLIDQMHVALGKVLALEDQPPIPEPMTDSAQLKHFAKEAEVNGNFDLATKYYQERIARNKNDPSNWFDYGTFCLYINDITKAEECFKECIAIDQKHLQGLLLYGVVCTLSERHEAAETFFEAATCVDPKSILAWTMLGLFYDTVNNEIGAEMAYLEANKLNQSAAVAMARAQREEEIRKHIAEHAPVGVDELEAPSPGDQGGLAPPTSHGTEKQPSPPSSEKPPNSARSGGQRSLSERRQSATKRSGLSNQRCDLIHELYCNVFCFGLCAGRDCDNDNHPLNQNTVCISHLFSLSSNGLGSKMKTESMTSRPGSQYRMGSQRGTPQPEETTEEPPPREPTPIPRCSIYMQAIEWLLEVKAVPFTERALAHELLTPEGGPTANYHISYSRLKLQKKEFDDAEESLNEALQFDHQKVTPVSIVSILKKTTSKSYMAVTNPDAWALMGHVKYMKGDTSEARDCYERTISFVSDAQEMHSIYLRLASIYLQDQRFQEAKNTFLLACKKSPSCVSWLGVGIACYRLGELAESEDALSEANILNNTDPEVWGYLSMVCLKTGRQLEAEQAFKYALKSCNLNLQDGDLLSEIHQIQQEVGFGNPEF</sequence>